<evidence type="ECO:0000256" key="6">
    <source>
        <dbReference type="ARBA" id="ARBA00023136"/>
    </source>
</evidence>
<keyword evidence="3" id="KW-0812">Transmembrane</keyword>
<dbReference type="InterPro" id="IPR023707">
    <property type="entry name" value="OM_assembly_BamA"/>
</dbReference>
<feature type="domain" description="POTRA" evidence="9">
    <location>
        <begin position="205"/>
        <end position="292"/>
    </location>
</feature>
<dbReference type="GO" id="GO:0071709">
    <property type="term" value="P:membrane assembly"/>
    <property type="evidence" value="ECO:0007669"/>
    <property type="project" value="InterPro"/>
</dbReference>
<evidence type="ECO:0000256" key="4">
    <source>
        <dbReference type="ARBA" id="ARBA00022729"/>
    </source>
</evidence>
<evidence type="ECO:0000256" key="7">
    <source>
        <dbReference type="ARBA" id="ARBA00023237"/>
    </source>
</evidence>
<keyword evidence="11" id="KW-1185">Reference proteome</keyword>
<dbReference type="InterPro" id="IPR039910">
    <property type="entry name" value="D15-like"/>
</dbReference>
<dbReference type="RefSeq" id="WP_076732004.1">
    <property type="nucleotide sequence ID" value="NZ_CP019352.1"/>
</dbReference>
<comment type="subcellular location">
    <subcellularLocation>
        <location evidence="1">Membrane</location>
    </subcellularLocation>
</comment>
<feature type="domain" description="POTRA" evidence="9">
    <location>
        <begin position="295"/>
        <end position="380"/>
    </location>
</feature>
<dbReference type="PROSITE" id="PS51779">
    <property type="entry name" value="POTRA"/>
    <property type="match status" value="2"/>
</dbReference>
<dbReference type="PANTHER" id="PTHR12815:SF47">
    <property type="entry name" value="TRANSLOCATION AND ASSEMBLY MODULE SUBUNIT TAMA"/>
    <property type="match status" value="1"/>
</dbReference>
<dbReference type="Pfam" id="PF01103">
    <property type="entry name" value="Omp85"/>
    <property type="match status" value="1"/>
</dbReference>
<evidence type="ECO:0000313" key="11">
    <source>
        <dbReference type="Proteomes" id="UP000187506"/>
    </source>
</evidence>
<proteinExistence type="predicted"/>
<evidence type="ECO:0000256" key="5">
    <source>
        <dbReference type="ARBA" id="ARBA00022737"/>
    </source>
</evidence>
<dbReference type="GO" id="GO:0009279">
    <property type="term" value="C:cell outer membrane"/>
    <property type="evidence" value="ECO:0007669"/>
    <property type="project" value="UniProtKB-UniRule"/>
</dbReference>
<gene>
    <name evidence="10" type="ORF">BWR22_03255</name>
</gene>
<reference evidence="10 11" key="1">
    <citation type="submission" date="2017-01" db="EMBL/GenBank/DDBJ databases">
        <title>Complete genome of Lacinutrix venerupis DOK2-8 isolated from seawater in Dokdo.</title>
        <authorList>
            <person name="Chi W.-J."/>
            <person name="Kim J.H."/>
        </authorList>
    </citation>
    <scope>NUCLEOTIDE SEQUENCE [LARGE SCALE GENOMIC DNA]</scope>
    <source>
        <strain evidence="10 11">DOK2-8</strain>
    </source>
</reference>
<evidence type="ECO:0000256" key="2">
    <source>
        <dbReference type="ARBA" id="ARBA00022452"/>
    </source>
</evidence>
<keyword evidence="4" id="KW-0732">Signal</keyword>
<protein>
    <recommendedName>
        <fullName evidence="8">Outer membrane protein assembly factor BamA</fullName>
    </recommendedName>
</protein>
<evidence type="ECO:0000256" key="3">
    <source>
        <dbReference type="ARBA" id="ARBA00022692"/>
    </source>
</evidence>
<dbReference type="InterPro" id="IPR010827">
    <property type="entry name" value="BamA/TamA_POTRA"/>
</dbReference>
<keyword evidence="6" id="KW-0472">Membrane</keyword>
<evidence type="ECO:0000313" key="10">
    <source>
        <dbReference type="EMBL" id="APX99365.1"/>
    </source>
</evidence>
<dbReference type="KEGG" id="lvn:BWR22_03255"/>
<dbReference type="Gene3D" id="2.40.160.50">
    <property type="entry name" value="membrane protein fhac: a member of the omp85/tpsb transporter family"/>
    <property type="match status" value="1"/>
</dbReference>
<dbReference type="InterPro" id="IPR034746">
    <property type="entry name" value="POTRA"/>
</dbReference>
<dbReference type="EMBL" id="CP019352">
    <property type="protein sequence ID" value="APX99365.1"/>
    <property type="molecule type" value="Genomic_DNA"/>
</dbReference>
<name>A0AAC9PVT5_9FLAO</name>
<dbReference type="Proteomes" id="UP000187506">
    <property type="component" value="Chromosome"/>
</dbReference>
<keyword evidence="7" id="KW-0998">Cell outer membrane</keyword>
<keyword evidence="2" id="KW-1134">Transmembrane beta strand</keyword>
<dbReference type="PIRSF" id="PIRSF006076">
    <property type="entry name" value="OM_assembly_OMP85"/>
    <property type="match status" value="1"/>
</dbReference>
<dbReference type="AlphaFoldDB" id="A0AAC9PVT5"/>
<dbReference type="Pfam" id="PF07244">
    <property type="entry name" value="POTRA"/>
    <property type="match status" value="4"/>
</dbReference>
<dbReference type="PANTHER" id="PTHR12815">
    <property type="entry name" value="SORTING AND ASSEMBLY MACHINERY SAMM50 PROTEIN FAMILY MEMBER"/>
    <property type="match status" value="1"/>
</dbReference>
<evidence type="ECO:0000256" key="8">
    <source>
        <dbReference type="NCBIfam" id="TIGR03303"/>
    </source>
</evidence>
<evidence type="ECO:0000259" key="9">
    <source>
        <dbReference type="PROSITE" id="PS51779"/>
    </source>
</evidence>
<keyword evidence="5" id="KW-0677">Repeat</keyword>
<dbReference type="NCBIfam" id="TIGR03303">
    <property type="entry name" value="OM_YaeT"/>
    <property type="match status" value="1"/>
</dbReference>
<sequence length="870" mass="98128">MEKQVNKLVKNRPLKTILQYALIIVFALFSFFTQAQELSYENSKEYTIADIKVVGNTSFSEQTIITFSKLKKGDEILIPGEEISNAIKKLWKTNLFSDIEVYISKTEGDAAYLEIRLSDLPTLNELKIVGVKKGKQEALIKENKLQEGVKITENLITTTKNYIQNKNRKAGFLNTKVNINTIPVVDSLDNAKVNMVLTVDRGEKVKIDEINFEGNTVLSDKKLRKAMKNTKQKNIIRILKRSKYIEANFKEDLVSVIDKYKENGYRDARIISDTLIKKNAKTISLNIKVEEGDKYTFGDIEFIGNTVYTDDYLRRKLRIEKGDTYNGVLLEKRIADNTSPDADDITNLYQDHGYLFSTINPVEVSADENVIDMEIRISEGKPTYFNKISVVGNEKTNDHVIYREIRTRPGELYSKSNVVRTVRELSQLGFFDAEQIDPQFKNANPDEGTIDIEYGVVESGSSQIELQGGYGGGGFIGTLGLSFNNFSLKDIFKKDAYRPIPTGDGQKLALRLQASRFYQTYSFQFTEPWMGGKKPVQFSTSLSHTKQFLYDATTGNADKDRRFNITGLTLGLAKRLSVPDDYFTLSQALSFQHYDLKNYNTGLFTFGDGSSNNLAYTIGLSRNNTFNDPVFPTGGSNFSITAKLSLPYSLFNGTDYEALAEERDANEALYADTTNDSDVRAAASNRISEIDQERFKWLEFYKIKFKGDWYTKLVDKFVFKSSLELGYLGAYNQDRGVIPFERFFLGGDGLGTYSLDGREAIALRGYPNQALSDNDGGTIFNKFSLELRYPITLKQSAKIYALGFLEGGASYNSFKDYNPFNLKRSAGLGVRIFMPAFGLLGIDFGHGFDPLPGGTVKNGWETHFIIGQQF</sequence>
<dbReference type="InterPro" id="IPR000184">
    <property type="entry name" value="Bac_surfAg_D15"/>
</dbReference>
<dbReference type="Gene3D" id="3.10.20.310">
    <property type="entry name" value="membrane protein fhac"/>
    <property type="match status" value="4"/>
</dbReference>
<accession>A0AAC9PVT5</accession>
<evidence type="ECO:0000256" key="1">
    <source>
        <dbReference type="ARBA" id="ARBA00004370"/>
    </source>
</evidence>
<organism evidence="10 11">
    <name type="scientific">Lacinutrix venerupis</name>
    <dbReference type="NCBI Taxonomy" id="1486034"/>
    <lineage>
        <taxon>Bacteria</taxon>
        <taxon>Pseudomonadati</taxon>
        <taxon>Bacteroidota</taxon>
        <taxon>Flavobacteriia</taxon>
        <taxon>Flavobacteriales</taxon>
        <taxon>Flavobacteriaceae</taxon>
        <taxon>Lacinutrix</taxon>
    </lineage>
</organism>